<keyword evidence="2" id="KW-0808">Transferase</keyword>
<dbReference type="EMBL" id="JAQQXT010000003">
    <property type="protein sequence ID" value="MDC8771231.1"/>
    <property type="molecule type" value="Genomic_DNA"/>
</dbReference>
<comment type="caution">
    <text evidence="2">The sequence shown here is derived from an EMBL/GenBank/DDBJ whole genome shotgun (WGS) entry which is preliminary data.</text>
</comment>
<dbReference type="InterPro" id="IPR000182">
    <property type="entry name" value="GNAT_dom"/>
</dbReference>
<keyword evidence="3" id="KW-1185">Reference proteome</keyword>
<gene>
    <name evidence="2" type="ORF">PRZ03_06580</name>
</gene>
<dbReference type="Proteomes" id="UP001221189">
    <property type="component" value="Unassembled WGS sequence"/>
</dbReference>
<dbReference type="CDD" id="cd04301">
    <property type="entry name" value="NAT_SF"/>
    <property type="match status" value="1"/>
</dbReference>
<protein>
    <submittedName>
        <fullName evidence="2">GNAT family N-acetyltransferase</fullName>
        <ecNumber evidence="2">2.3.1.-</ecNumber>
    </submittedName>
</protein>
<accession>A0ABT5KBC3</accession>
<evidence type="ECO:0000259" key="1">
    <source>
        <dbReference type="PROSITE" id="PS51186"/>
    </source>
</evidence>
<dbReference type="Gene3D" id="3.40.630.30">
    <property type="match status" value="1"/>
</dbReference>
<organism evidence="2 3">
    <name type="scientific">Roseateles albus</name>
    <dbReference type="NCBI Taxonomy" id="2987525"/>
    <lineage>
        <taxon>Bacteria</taxon>
        <taxon>Pseudomonadati</taxon>
        <taxon>Pseudomonadota</taxon>
        <taxon>Betaproteobacteria</taxon>
        <taxon>Burkholderiales</taxon>
        <taxon>Sphaerotilaceae</taxon>
        <taxon>Roseateles</taxon>
    </lineage>
</organism>
<dbReference type="SUPFAM" id="SSF55729">
    <property type="entry name" value="Acyl-CoA N-acyltransferases (Nat)"/>
    <property type="match status" value="1"/>
</dbReference>
<reference evidence="2 3" key="1">
    <citation type="submission" date="2022-10" db="EMBL/GenBank/DDBJ databases">
        <title>Paucibacter sp. hw1 Genome sequencing.</title>
        <authorList>
            <person name="Park S."/>
        </authorList>
    </citation>
    <scope>NUCLEOTIDE SEQUENCE [LARGE SCALE GENOMIC DNA]</scope>
    <source>
        <strain evidence="3">hw1</strain>
    </source>
</reference>
<dbReference type="RefSeq" id="WP_273599552.1">
    <property type="nucleotide sequence ID" value="NZ_JAQQXT010000003.1"/>
</dbReference>
<feature type="domain" description="N-acetyltransferase" evidence="1">
    <location>
        <begin position="8"/>
        <end position="155"/>
    </location>
</feature>
<dbReference type="PROSITE" id="PS51186">
    <property type="entry name" value="GNAT"/>
    <property type="match status" value="1"/>
</dbReference>
<dbReference type="Pfam" id="PF13673">
    <property type="entry name" value="Acetyltransf_10"/>
    <property type="match status" value="1"/>
</dbReference>
<sequence length="157" mass="16618">MGLRWTCAPLAELSPLALYQSLALRAQVFVVEQACVYLDPDGVDLLAWHLLGFDEASGELLASARLLPPLAKGPGHVLPEIGRVVSAPAARGSGAGRALMQQALLACERLWPGQAVAISAQAYLLAFYAGLGFVQTSEPYDEDGIVHIDMIHGKAAL</sequence>
<dbReference type="GO" id="GO:0016746">
    <property type="term" value="F:acyltransferase activity"/>
    <property type="evidence" value="ECO:0007669"/>
    <property type="project" value="UniProtKB-KW"/>
</dbReference>
<dbReference type="EC" id="2.3.1.-" evidence="2"/>
<evidence type="ECO:0000313" key="2">
    <source>
        <dbReference type="EMBL" id="MDC8771231.1"/>
    </source>
</evidence>
<dbReference type="InterPro" id="IPR016181">
    <property type="entry name" value="Acyl_CoA_acyltransferase"/>
</dbReference>
<keyword evidence="2" id="KW-0012">Acyltransferase</keyword>
<proteinExistence type="predicted"/>
<evidence type="ECO:0000313" key="3">
    <source>
        <dbReference type="Proteomes" id="UP001221189"/>
    </source>
</evidence>
<name>A0ABT5KBC3_9BURK</name>